<dbReference type="AlphaFoldDB" id="A0A1Y6BN87"/>
<dbReference type="GO" id="GO:0020037">
    <property type="term" value="F:heme binding"/>
    <property type="evidence" value="ECO:0007669"/>
    <property type="project" value="InterPro"/>
</dbReference>
<keyword evidence="13 17" id="KW-0186">Copper</keyword>
<keyword evidence="4 17" id="KW-1003">Cell membrane</keyword>
<sequence>MSSSSSPKTGLWSWITTVDHKRIGIMYALAAFFFLIFGGVEALLMRTQLLVPNNDFITARTFNSMVTMHGTTMIFLFVMPLSAAFFNYLTPIMIGARDVAFPRLNALSFWIFLFGGFLLNFGFLVDQAPRGGWFGYANLTSLQYTPDKSADFWAMGLQVVGLASLIASVNFFVTILNMRCKGMTLLKMPMFIWTTLVTQVLLMLSLPVITVALLMVTFDRQFGTGFFNPADGGQVILWQHLFWVFGHPEVYILILPAMGIVSEILATFSKKPLFGYSVMVYSSCAIGFLGFAVWAHHMFTTGMGPWATTFFTAATMLIAVPTGVKIFNWISTVWGGRISFTTANLFGLSFVAMFTLGGLSGIMHSSAPIDSQHQDTYFVVAHFHYVLYGGAVMALFGGIYYWFPKVTGRYMNEGIGKIQFWLYMIGFNMTFFPMHFLGVQGMPRRNYTYAADQGWDLWNFIVSMGAYLTAVGAILFVINIIWSLRKGAKAPGDCWDGRTLEWTIPSPPHEYNFGIEPTVQRLDDYWFRKYSDDGKKKTLPAEPSYDPKAIHLPNPSFWPIVLAAGITTGAAGFFVSGIGLAISLFGLAVIVVSTYGWIYEEA</sequence>
<name>A0A1Y6BN87_9BACT</name>
<dbReference type="OrthoDB" id="5287627at2"/>
<evidence type="ECO:0000256" key="8">
    <source>
        <dbReference type="ARBA" id="ARBA00022723"/>
    </source>
</evidence>
<keyword evidence="3 16" id="KW-0813">Transport</keyword>
<reference evidence="20" key="1">
    <citation type="submission" date="2017-04" db="EMBL/GenBank/DDBJ databases">
        <authorList>
            <person name="Varghese N."/>
            <person name="Submissions S."/>
        </authorList>
    </citation>
    <scope>NUCLEOTIDE SEQUENCE [LARGE SCALE GENOMIC DNA]</scope>
    <source>
        <strain evidence="20">RKEM611</strain>
    </source>
</reference>
<comment type="similarity">
    <text evidence="16">Belongs to the heme-copper respiratory oxidase family.</text>
</comment>
<dbReference type="PRINTS" id="PR01165">
    <property type="entry name" value="CYCOXIDASEI"/>
</dbReference>
<evidence type="ECO:0000256" key="17">
    <source>
        <dbReference type="RuleBase" id="RU363061"/>
    </source>
</evidence>
<keyword evidence="10 16" id="KW-0249">Electron transport</keyword>
<keyword evidence="8 17" id="KW-0479">Metal-binding</keyword>
<evidence type="ECO:0000256" key="12">
    <source>
        <dbReference type="ARBA" id="ARBA00023004"/>
    </source>
</evidence>
<feature type="transmembrane region" description="Helical" evidence="17">
    <location>
        <begin position="306"/>
        <end position="330"/>
    </location>
</feature>
<feature type="transmembrane region" description="Helical" evidence="17">
    <location>
        <begin position="273"/>
        <end position="294"/>
    </location>
</feature>
<dbReference type="Gene3D" id="1.20.210.10">
    <property type="entry name" value="Cytochrome c oxidase-like, subunit I domain"/>
    <property type="match status" value="1"/>
</dbReference>
<dbReference type="InterPro" id="IPR014241">
    <property type="entry name" value="Cyt_c_oxidase_su1_bac"/>
</dbReference>
<dbReference type="PROSITE" id="PS00077">
    <property type="entry name" value="COX1_CUB"/>
    <property type="match status" value="1"/>
</dbReference>
<feature type="transmembrane region" description="Helical" evidence="17">
    <location>
        <begin position="107"/>
        <end position="125"/>
    </location>
</feature>
<dbReference type="GO" id="GO:0046872">
    <property type="term" value="F:metal ion binding"/>
    <property type="evidence" value="ECO:0007669"/>
    <property type="project" value="UniProtKB-KW"/>
</dbReference>
<feature type="transmembrane region" description="Helical" evidence="17">
    <location>
        <begin position="383"/>
        <end position="403"/>
    </location>
</feature>
<dbReference type="STRING" id="1513793.SAMN06296036_10764"/>
<dbReference type="InterPro" id="IPR023616">
    <property type="entry name" value="Cyt_c_oxase-like_su1_dom"/>
</dbReference>
<keyword evidence="11 17" id="KW-1133">Transmembrane helix</keyword>
<keyword evidence="9" id="KW-1278">Translocase</keyword>
<dbReference type="PROSITE" id="PS50855">
    <property type="entry name" value="COX1"/>
    <property type="match status" value="1"/>
</dbReference>
<evidence type="ECO:0000256" key="2">
    <source>
        <dbReference type="ARBA" id="ARBA00004673"/>
    </source>
</evidence>
<evidence type="ECO:0000256" key="13">
    <source>
        <dbReference type="ARBA" id="ARBA00023008"/>
    </source>
</evidence>
<dbReference type="Pfam" id="PF00115">
    <property type="entry name" value="COX1"/>
    <property type="match status" value="1"/>
</dbReference>
<feature type="transmembrane region" description="Helical" evidence="17">
    <location>
        <begin position="457"/>
        <end position="482"/>
    </location>
</feature>
<dbReference type="Gene3D" id="1.10.287.70">
    <property type="match status" value="1"/>
</dbReference>
<dbReference type="UniPathway" id="UPA00705"/>
<evidence type="ECO:0000256" key="15">
    <source>
        <dbReference type="ARBA" id="ARBA00047816"/>
    </source>
</evidence>
<evidence type="ECO:0000256" key="9">
    <source>
        <dbReference type="ARBA" id="ARBA00022967"/>
    </source>
</evidence>
<keyword evidence="7 16" id="KW-0812">Transmembrane</keyword>
<proteinExistence type="inferred from homology"/>
<keyword evidence="5 16" id="KW-0349">Heme</keyword>
<dbReference type="GO" id="GO:0022904">
    <property type="term" value="P:respiratory electron transport chain"/>
    <property type="evidence" value="ECO:0007669"/>
    <property type="project" value="TreeGrafter"/>
</dbReference>
<comment type="catalytic activity">
    <reaction evidence="15 17">
        <text>4 Fe(II)-[cytochrome c] + O2 + 8 H(+)(in) = 4 Fe(III)-[cytochrome c] + 2 H2O + 4 H(+)(out)</text>
        <dbReference type="Rhea" id="RHEA:11436"/>
        <dbReference type="Rhea" id="RHEA-COMP:10350"/>
        <dbReference type="Rhea" id="RHEA-COMP:14399"/>
        <dbReference type="ChEBI" id="CHEBI:15377"/>
        <dbReference type="ChEBI" id="CHEBI:15378"/>
        <dbReference type="ChEBI" id="CHEBI:15379"/>
        <dbReference type="ChEBI" id="CHEBI:29033"/>
        <dbReference type="ChEBI" id="CHEBI:29034"/>
        <dbReference type="EC" id="7.1.1.9"/>
    </reaction>
</comment>
<evidence type="ECO:0000256" key="5">
    <source>
        <dbReference type="ARBA" id="ARBA00022617"/>
    </source>
</evidence>
<evidence type="ECO:0000256" key="4">
    <source>
        <dbReference type="ARBA" id="ARBA00022475"/>
    </source>
</evidence>
<dbReference type="InterPro" id="IPR023615">
    <property type="entry name" value="Cyt_c_Oxase_su1_BS"/>
</dbReference>
<evidence type="ECO:0000256" key="7">
    <source>
        <dbReference type="ARBA" id="ARBA00022692"/>
    </source>
</evidence>
<comment type="subcellular location">
    <subcellularLocation>
        <location evidence="1 17">Cell membrane</location>
        <topology evidence="1 17">Multi-pass membrane protein</topology>
    </subcellularLocation>
</comment>
<feature type="domain" description="Cytochrome oxidase subunit I profile" evidence="18">
    <location>
        <begin position="8"/>
        <end position="520"/>
    </location>
</feature>
<dbReference type="PANTHER" id="PTHR10422">
    <property type="entry name" value="CYTOCHROME C OXIDASE SUBUNIT 1"/>
    <property type="match status" value="1"/>
</dbReference>
<feature type="transmembrane region" description="Helical" evidence="17">
    <location>
        <begin position="190"/>
        <end position="216"/>
    </location>
</feature>
<dbReference type="EC" id="7.1.1.9" evidence="17"/>
<evidence type="ECO:0000313" key="19">
    <source>
        <dbReference type="EMBL" id="SMF20835.1"/>
    </source>
</evidence>
<dbReference type="SUPFAM" id="SSF81442">
    <property type="entry name" value="Cytochrome c oxidase subunit I-like"/>
    <property type="match status" value="1"/>
</dbReference>
<keyword evidence="6 16" id="KW-0679">Respiratory chain</keyword>
<dbReference type="RefSeq" id="WP_132318543.1">
    <property type="nucleotide sequence ID" value="NZ_FWZT01000007.1"/>
</dbReference>
<dbReference type="GO" id="GO:0004129">
    <property type="term" value="F:cytochrome-c oxidase activity"/>
    <property type="evidence" value="ECO:0007669"/>
    <property type="project" value="UniProtKB-EC"/>
</dbReference>
<feature type="transmembrane region" description="Helical" evidence="17">
    <location>
        <begin position="236"/>
        <end position="261"/>
    </location>
</feature>
<keyword evidence="20" id="KW-1185">Reference proteome</keyword>
<protein>
    <recommendedName>
        <fullName evidence="17">Cytochrome c oxidase subunit 1</fullName>
        <ecNumber evidence="17">7.1.1.9</ecNumber>
    </recommendedName>
</protein>
<comment type="function">
    <text evidence="17">Cytochrome c oxidase is the component of the respiratory chain that catalyzes the reduction of oxygen to water. Subunits 1-3 form the functional core of the enzyme complex. CO I is the catalytic subunit of the enzyme. Electrons originating in cytochrome c are transferred via the copper A center of subunit 2 and heme A of subunit 1 to the bimetallic center formed by heme A3 and copper B.</text>
</comment>
<gene>
    <name evidence="19" type="ORF">SAMN06296036_10764</name>
</gene>
<evidence type="ECO:0000256" key="3">
    <source>
        <dbReference type="ARBA" id="ARBA00022448"/>
    </source>
</evidence>
<evidence type="ECO:0000256" key="16">
    <source>
        <dbReference type="RuleBase" id="RU000370"/>
    </source>
</evidence>
<dbReference type="Proteomes" id="UP000192907">
    <property type="component" value="Unassembled WGS sequence"/>
</dbReference>
<evidence type="ECO:0000256" key="10">
    <source>
        <dbReference type="ARBA" id="ARBA00022982"/>
    </source>
</evidence>
<dbReference type="GO" id="GO:0005886">
    <property type="term" value="C:plasma membrane"/>
    <property type="evidence" value="ECO:0007669"/>
    <property type="project" value="UniProtKB-SubCell"/>
</dbReference>
<evidence type="ECO:0000256" key="1">
    <source>
        <dbReference type="ARBA" id="ARBA00004651"/>
    </source>
</evidence>
<keyword evidence="14 17" id="KW-0472">Membrane</keyword>
<evidence type="ECO:0000256" key="14">
    <source>
        <dbReference type="ARBA" id="ARBA00023136"/>
    </source>
</evidence>
<accession>A0A1Y6BN87</accession>
<dbReference type="GO" id="GO:0006119">
    <property type="term" value="P:oxidative phosphorylation"/>
    <property type="evidence" value="ECO:0007669"/>
    <property type="project" value="UniProtKB-UniPathway"/>
</dbReference>
<dbReference type="InterPro" id="IPR036927">
    <property type="entry name" value="Cyt_c_oxase-like_su1_sf"/>
</dbReference>
<dbReference type="PANTHER" id="PTHR10422:SF18">
    <property type="entry name" value="CYTOCHROME C OXIDASE SUBUNIT 1"/>
    <property type="match status" value="1"/>
</dbReference>
<dbReference type="InterPro" id="IPR000883">
    <property type="entry name" value="Cyt_C_Oxase_1"/>
</dbReference>
<dbReference type="FunFam" id="1.20.210.10:FF:000006">
    <property type="entry name" value="Cytochrome c oxidase subunit 1"/>
    <property type="match status" value="1"/>
</dbReference>
<feature type="transmembrane region" description="Helical" evidence="17">
    <location>
        <begin position="25"/>
        <end position="45"/>
    </location>
</feature>
<feature type="transmembrane region" description="Helical" evidence="17">
    <location>
        <begin position="581"/>
        <end position="599"/>
    </location>
</feature>
<evidence type="ECO:0000259" key="18">
    <source>
        <dbReference type="PROSITE" id="PS50855"/>
    </source>
</evidence>
<dbReference type="GO" id="GO:0015990">
    <property type="term" value="P:electron transport coupled proton transport"/>
    <property type="evidence" value="ECO:0007669"/>
    <property type="project" value="InterPro"/>
</dbReference>
<feature type="transmembrane region" description="Helical" evidence="17">
    <location>
        <begin position="152"/>
        <end position="178"/>
    </location>
</feature>
<feature type="transmembrane region" description="Helical" evidence="17">
    <location>
        <begin position="65"/>
        <end position="86"/>
    </location>
</feature>
<dbReference type="CDD" id="cd01662">
    <property type="entry name" value="Ubiquinol_Oxidase_I"/>
    <property type="match status" value="1"/>
</dbReference>
<evidence type="ECO:0000256" key="11">
    <source>
        <dbReference type="ARBA" id="ARBA00022989"/>
    </source>
</evidence>
<feature type="transmembrane region" description="Helical" evidence="17">
    <location>
        <begin position="342"/>
        <end position="363"/>
    </location>
</feature>
<feature type="transmembrane region" description="Helical" evidence="17">
    <location>
        <begin position="415"/>
        <end position="437"/>
    </location>
</feature>
<evidence type="ECO:0000313" key="20">
    <source>
        <dbReference type="Proteomes" id="UP000192907"/>
    </source>
</evidence>
<dbReference type="EMBL" id="FWZT01000007">
    <property type="protein sequence ID" value="SMF20835.1"/>
    <property type="molecule type" value="Genomic_DNA"/>
</dbReference>
<keyword evidence="12 17" id="KW-0408">Iron</keyword>
<dbReference type="NCBIfam" id="TIGR02891">
    <property type="entry name" value="CtaD_CoxA"/>
    <property type="match status" value="1"/>
</dbReference>
<evidence type="ECO:0000256" key="6">
    <source>
        <dbReference type="ARBA" id="ARBA00022660"/>
    </source>
</evidence>
<comment type="pathway">
    <text evidence="2 17">Energy metabolism; oxidative phosphorylation.</text>
</comment>
<organism evidence="19 20">
    <name type="scientific">Pseudobacteriovorax antillogorgiicola</name>
    <dbReference type="NCBI Taxonomy" id="1513793"/>
    <lineage>
        <taxon>Bacteria</taxon>
        <taxon>Pseudomonadati</taxon>
        <taxon>Bdellovibrionota</taxon>
        <taxon>Oligoflexia</taxon>
        <taxon>Oligoflexales</taxon>
        <taxon>Pseudobacteriovoracaceae</taxon>
        <taxon>Pseudobacteriovorax</taxon>
    </lineage>
</organism>